<keyword evidence="2" id="KW-1185">Reference proteome</keyword>
<dbReference type="Proteomes" id="UP000186940">
    <property type="component" value="Unassembled WGS sequence"/>
</dbReference>
<dbReference type="STRING" id="1838285.SCAL_000087"/>
<evidence type="ECO:0000313" key="2">
    <source>
        <dbReference type="Proteomes" id="UP000186940"/>
    </source>
</evidence>
<comment type="caution">
    <text evidence="1">The sequence shown here is derived from an EMBL/GenBank/DDBJ whole genome shotgun (WGS) entry which is preliminary data.</text>
</comment>
<accession>A0A1F2PCJ8</accession>
<organism evidence="1 2">
    <name type="scientific">Candidatus Syntropharchaeum caldarium</name>
    <dbReference type="NCBI Taxonomy" id="1838285"/>
    <lineage>
        <taxon>Archaea</taxon>
        <taxon>Methanobacteriati</taxon>
        <taxon>Methanobacteriota</taxon>
        <taxon>Stenosarchaea group</taxon>
        <taxon>Methanomicrobia</taxon>
        <taxon>Methanosarcinales</taxon>
        <taxon>ANME-2 cluster</taxon>
        <taxon>Candidatus Syntropharchaeum</taxon>
    </lineage>
</organism>
<name>A0A1F2PCJ8_9EURY</name>
<sequence length="34" mass="3739">MSWIGCFFEQPGLPEAGYNLEVGSERHGGKTGRK</sequence>
<proteinExistence type="predicted"/>
<dbReference type="EMBL" id="LYOS01000001">
    <property type="protein sequence ID" value="OFV68411.1"/>
    <property type="molecule type" value="Genomic_DNA"/>
</dbReference>
<dbReference type="AlphaFoldDB" id="A0A1F2PCJ8"/>
<evidence type="ECO:0000313" key="1">
    <source>
        <dbReference type="EMBL" id="OFV68411.1"/>
    </source>
</evidence>
<reference evidence="1" key="1">
    <citation type="submission" date="2016-05" db="EMBL/GenBank/DDBJ databases">
        <title>Microbial consortia oxidize butane by reversing methanogenesis.</title>
        <authorList>
            <person name="Laso-Perez R."/>
            <person name="Richter M."/>
            <person name="Wegener G."/>
            <person name="Musat F."/>
        </authorList>
    </citation>
    <scope>NUCLEOTIDE SEQUENCE [LARGE SCALE GENOMIC DNA]</scope>
    <source>
        <strain evidence="1">BOX2</strain>
    </source>
</reference>
<protein>
    <submittedName>
        <fullName evidence="1">Uncharacterized protein</fullName>
    </submittedName>
</protein>
<gene>
    <name evidence="1" type="ORF">SCAL_000087</name>
</gene>